<feature type="transmembrane region" description="Helical" evidence="5">
    <location>
        <begin position="393"/>
        <end position="417"/>
    </location>
</feature>
<organism evidence="6 7">
    <name type="scientific">Piscibacillus salipiscarius</name>
    <dbReference type="NCBI Taxonomy" id="299480"/>
    <lineage>
        <taxon>Bacteria</taxon>
        <taxon>Bacillati</taxon>
        <taxon>Bacillota</taxon>
        <taxon>Bacilli</taxon>
        <taxon>Bacillales</taxon>
        <taxon>Bacillaceae</taxon>
        <taxon>Piscibacillus</taxon>
    </lineage>
</organism>
<comment type="subcellular location">
    <subcellularLocation>
        <location evidence="1">Membrane</location>
        <topology evidence="1">Multi-pass membrane protein</topology>
    </subcellularLocation>
</comment>
<accession>A0ABW5Q9H9</accession>
<evidence type="ECO:0000256" key="4">
    <source>
        <dbReference type="ARBA" id="ARBA00023136"/>
    </source>
</evidence>
<dbReference type="PANTHER" id="PTHR10283:SF92">
    <property type="entry name" value="LOW-AFFINITY PHOSPHATE TRANSPORTER PHO91"/>
    <property type="match status" value="1"/>
</dbReference>
<evidence type="ECO:0000313" key="6">
    <source>
        <dbReference type="EMBL" id="MFD2638634.1"/>
    </source>
</evidence>
<keyword evidence="4 5" id="KW-0472">Membrane</keyword>
<feature type="transmembrane region" description="Helical" evidence="5">
    <location>
        <begin position="215"/>
        <end position="234"/>
    </location>
</feature>
<name>A0ABW5Q9H9_9BACI</name>
<feature type="transmembrane region" description="Helical" evidence="5">
    <location>
        <begin position="78"/>
        <end position="98"/>
    </location>
</feature>
<dbReference type="Proteomes" id="UP001597452">
    <property type="component" value="Unassembled WGS sequence"/>
</dbReference>
<feature type="transmembrane region" description="Helical" evidence="5">
    <location>
        <begin position="118"/>
        <end position="136"/>
    </location>
</feature>
<feature type="transmembrane region" description="Helical" evidence="5">
    <location>
        <begin position="168"/>
        <end position="195"/>
    </location>
</feature>
<dbReference type="EMBL" id="JBHUMZ010000019">
    <property type="protein sequence ID" value="MFD2638634.1"/>
    <property type="molecule type" value="Genomic_DNA"/>
</dbReference>
<dbReference type="PANTHER" id="PTHR10283">
    <property type="entry name" value="SOLUTE CARRIER FAMILY 13 MEMBER"/>
    <property type="match status" value="1"/>
</dbReference>
<protein>
    <submittedName>
        <fullName evidence="6">SLC13 family permease</fullName>
    </submittedName>
</protein>
<proteinExistence type="predicted"/>
<evidence type="ECO:0000256" key="1">
    <source>
        <dbReference type="ARBA" id="ARBA00004141"/>
    </source>
</evidence>
<feature type="transmembrane region" description="Helical" evidence="5">
    <location>
        <begin position="318"/>
        <end position="342"/>
    </location>
</feature>
<evidence type="ECO:0000256" key="5">
    <source>
        <dbReference type="SAM" id="Phobius"/>
    </source>
</evidence>
<feature type="transmembrane region" description="Helical" evidence="5">
    <location>
        <begin position="263"/>
        <end position="279"/>
    </location>
</feature>
<feature type="transmembrane region" description="Helical" evidence="5">
    <location>
        <begin position="36"/>
        <end position="66"/>
    </location>
</feature>
<comment type="caution">
    <text evidence="6">The sequence shown here is derived from an EMBL/GenBank/DDBJ whole genome shotgun (WGS) entry which is preliminary data.</text>
</comment>
<evidence type="ECO:0000256" key="2">
    <source>
        <dbReference type="ARBA" id="ARBA00022692"/>
    </source>
</evidence>
<reference evidence="7" key="1">
    <citation type="journal article" date="2019" name="Int. J. Syst. Evol. Microbiol.">
        <title>The Global Catalogue of Microorganisms (GCM) 10K type strain sequencing project: providing services to taxonomists for standard genome sequencing and annotation.</title>
        <authorList>
            <consortium name="The Broad Institute Genomics Platform"/>
            <consortium name="The Broad Institute Genome Sequencing Center for Infectious Disease"/>
            <person name="Wu L."/>
            <person name="Ma J."/>
        </authorList>
    </citation>
    <scope>NUCLEOTIDE SEQUENCE [LARGE SCALE GENOMIC DNA]</scope>
    <source>
        <strain evidence="7">TISTR 1571</strain>
    </source>
</reference>
<keyword evidence="2 5" id="KW-0812">Transmembrane</keyword>
<keyword evidence="7" id="KW-1185">Reference proteome</keyword>
<dbReference type="RefSeq" id="WP_377328361.1">
    <property type="nucleotide sequence ID" value="NZ_JBHUMZ010000019.1"/>
</dbReference>
<evidence type="ECO:0000256" key="3">
    <source>
        <dbReference type="ARBA" id="ARBA00022989"/>
    </source>
</evidence>
<keyword evidence="3 5" id="KW-1133">Transmembrane helix</keyword>
<feature type="transmembrane region" description="Helical" evidence="5">
    <location>
        <begin position="285"/>
        <end position="306"/>
    </location>
</feature>
<dbReference type="InterPro" id="IPR001898">
    <property type="entry name" value="SLC13A/DASS"/>
</dbReference>
<feature type="transmembrane region" description="Helical" evidence="5">
    <location>
        <begin position="354"/>
        <end position="373"/>
    </location>
</feature>
<sequence length="459" mass="51423">MKRLWIWLGSVSLLVYLIMTLDFFQSLSQDQQFTLIILGLAIYLWTVAPIPSGASSILILALMIGLGVVEQDEDAFRGFLSPALYFIVLLSLISQVLVKVQFDQVVAQLFQKISKGKVQRILIGLPLLLLVLPIFLPSAMARYKLLYPLVSKINDLYRYKSDSLFKKFGLYIISFFNQHATLIIFTGGGFSVFAYQLMVEYGVGRLSWLEWFTLLSIPLWTAMILSAIVVFIFLKWKTNESVMVNASIIQNQNQEKVNKHQQFRPTITAFFIMIIAWLITDPNVVPIIIPPMLLFVFLSLPQIGLVDSRLIKDFDWESFLLLGTSFSLGLVLSDNGTAQLIAEGLSALMPTDAQALWLVICVVFFIWILRLLFTNSSSAIAVVFPIMISYAEIIHVSPLALSALMVMVIGGTLIIPIHSPSTFYASLEGVLTKSEMIMTGIISSIMMSVVAIAAVFLYW</sequence>
<gene>
    <name evidence="6" type="ORF">ACFSW4_07155</name>
</gene>
<evidence type="ECO:0000313" key="7">
    <source>
        <dbReference type="Proteomes" id="UP001597452"/>
    </source>
</evidence>
<dbReference type="Pfam" id="PF00939">
    <property type="entry name" value="Na_sulph_symp"/>
    <property type="match status" value="1"/>
</dbReference>
<feature type="transmembrane region" description="Helical" evidence="5">
    <location>
        <begin position="437"/>
        <end position="458"/>
    </location>
</feature>